<dbReference type="SUPFAM" id="SSF51735">
    <property type="entry name" value="NAD(P)-binding Rossmann-fold domains"/>
    <property type="match status" value="1"/>
</dbReference>
<evidence type="ECO:0000313" key="9">
    <source>
        <dbReference type="Proteomes" id="UP000572051"/>
    </source>
</evidence>
<evidence type="ECO:0000259" key="6">
    <source>
        <dbReference type="Pfam" id="PF00389"/>
    </source>
</evidence>
<evidence type="ECO:0000259" key="7">
    <source>
        <dbReference type="Pfam" id="PF02826"/>
    </source>
</evidence>
<dbReference type="PANTHER" id="PTHR42789">
    <property type="entry name" value="D-ISOMER SPECIFIC 2-HYDROXYACID DEHYDROGENASE FAMILY PROTEIN (AFU_ORTHOLOGUE AFUA_6G10090)"/>
    <property type="match status" value="1"/>
</dbReference>
<protein>
    <submittedName>
        <fullName evidence="8">Phosphoglycerate dehydrogenase-like enzyme</fullName>
    </submittedName>
</protein>
<evidence type="ECO:0000256" key="4">
    <source>
        <dbReference type="RuleBase" id="RU003719"/>
    </source>
</evidence>
<evidence type="ECO:0000256" key="3">
    <source>
        <dbReference type="ARBA" id="ARBA00023027"/>
    </source>
</evidence>
<dbReference type="PANTHER" id="PTHR42789:SF1">
    <property type="entry name" value="D-ISOMER SPECIFIC 2-HYDROXYACID DEHYDROGENASE FAMILY PROTEIN (AFU_ORTHOLOGUE AFUA_6G10090)"/>
    <property type="match status" value="1"/>
</dbReference>
<reference evidence="8 9" key="1">
    <citation type="submission" date="2020-07" db="EMBL/GenBank/DDBJ databases">
        <title>Sequencing the genomes of 1000 actinobacteria strains.</title>
        <authorList>
            <person name="Klenk H.-P."/>
        </authorList>
    </citation>
    <scope>NUCLEOTIDE SEQUENCE [LARGE SCALE GENOMIC DNA]</scope>
    <source>
        <strain evidence="8 9">DSM 44442</strain>
    </source>
</reference>
<dbReference type="Pfam" id="PF00389">
    <property type="entry name" value="2-Hacid_dh"/>
    <property type="match status" value="1"/>
</dbReference>
<dbReference type="Proteomes" id="UP000572051">
    <property type="component" value="Unassembled WGS sequence"/>
</dbReference>
<organism evidence="8 9">
    <name type="scientific">Nocardiopsis aegyptia</name>
    <dbReference type="NCBI Taxonomy" id="220378"/>
    <lineage>
        <taxon>Bacteria</taxon>
        <taxon>Bacillati</taxon>
        <taxon>Actinomycetota</taxon>
        <taxon>Actinomycetes</taxon>
        <taxon>Streptosporangiales</taxon>
        <taxon>Nocardiopsidaceae</taxon>
        <taxon>Nocardiopsis</taxon>
    </lineage>
</organism>
<dbReference type="SUPFAM" id="SSF52283">
    <property type="entry name" value="Formate/glycerate dehydrogenase catalytic domain-like"/>
    <property type="match status" value="1"/>
</dbReference>
<dbReference type="GO" id="GO:0016616">
    <property type="term" value="F:oxidoreductase activity, acting on the CH-OH group of donors, NAD or NADP as acceptor"/>
    <property type="evidence" value="ECO:0007669"/>
    <property type="project" value="InterPro"/>
</dbReference>
<feature type="domain" description="D-isomer specific 2-hydroxyacid dehydrogenase catalytic" evidence="6">
    <location>
        <begin position="71"/>
        <end position="358"/>
    </location>
</feature>
<dbReference type="InterPro" id="IPR006140">
    <property type="entry name" value="D-isomer_DH_NAD-bd"/>
</dbReference>
<accession>A0A7Z0EMH2</accession>
<dbReference type="Pfam" id="PF02826">
    <property type="entry name" value="2-Hacid_dh_C"/>
    <property type="match status" value="1"/>
</dbReference>
<dbReference type="GO" id="GO:0051287">
    <property type="term" value="F:NAD binding"/>
    <property type="evidence" value="ECO:0007669"/>
    <property type="project" value="InterPro"/>
</dbReference>
<evidence type="ECO:0000256" key="1">
    <source>
        <dbReference type="ARBA" id="ARBA00005854"/>
    </source>
</evidence>
<feature type="region of interest" description="Disordered" evidence="5">
    <location>
        <begin position="1"/>
        <end position="34"/>
    </location>
</feature>
<feature type="domain" description="D-isomer specific 2-hydroxyacid dehydrogenase NAD-binding" evidence="7">
    <location>
        <begin position="150"/>
        <end position="327"/>
    </location>
</feature>
<sequence length="367" mass="39026">MRNGVVQASGGGAMGIGEDADERRGDAPEARTKRRPRTLLCMDDRAFGLQFPAPILTRLTESAQVGDPVRVRTLDSGEARAGLADCEVLLTSWGCPPVTGRVLDSAPRLRAIIHAAGSVRGHVSLETFDRGILVTTAAAANAVPVAEYALAMILAAGKRVPFLARQARSYRSDWSYAAAHGELSNRGRTVCLVGWSRTGRLLGRLLRPFDIEVLVVDPHADADAVAAQGARLTTAAEAFPRCDVLSLHAPMLPSTRNMVDAAALALLPDGATLLNTARGGLVDTGALARECRSGRLYAILDVTEPEPLPDTSDLYDCENVVITPHVAGSLGSETERMSLAALEELDRYRSGRPPLDEVTRSAFGVMA</sequence>
<evidence type="ECO:0000256" key="5">
    <source>
        <dbReference type="SAM" id="MobiDB-lite"/>
    </source>
</evidence>
<dbReference type="AlphaFoldDB" id="A0A7Z0EMH2"/>
<dbReference type="InterPro" id="IPR029753">
    <property type="entry name" value="D-isomer_DH_CS"/>
</dbReference>
<keyword evidence="9" id="KW-1185">Reference proteome</keyword>
<evidence type="ECO:0000313" key="8">
    <source>
        <dbReference type="EMBL" id="NYJ33973.1"/>
    </source>
</evidence>
<dbReference type="InterPro" id="IPR006139">
    <property type="entry name" value="D-isomer_2_OHA_DH_cat_dom"/>
</dbReference>
<keyword evidence="3" id="KW-0520">NAD</keyword>
<comment type="caution">
    <text evidence="8">The sequence shown here is derived from an EMBL/GenBank/DDBJ whole genome shotgun (WGS) entry which is preliminary data.</text>
</comment>
<dbReference type="RefSeq" id="WP_312889182.1">
    <property type="nucleotide sequence ID" value="NZ_JACCFS010000001.1"/>
</dbReference>
<dbReference type="PROSITE" id="PS00670">
    <property type="entry name" value="D_2_HYDROXYACID_DH_2"/>
    <property type="match status" value="1"/>
</dbReference>
<evidence type="ECO:0000256" key="2">
    <source>
        <dbReference type="ARBA" id="ARBA00023002"/>
    </source>
</evidence>
<name>A0A7Z0EMH2_9ACTN</name>
<dbReference type="EMBL" id="JACCFS010000001">
    <property type="protein sequence ID" value="NYJ33973.1"/>
    <property type="molecule type" value="Genomic_DNA"/>
</dbReference>
<dbReference type="InterPro" id="IPR036291">
    <property type="entry name" value="NAD(P)-bd_dom_sf"/>
</dbReference>
<dbReference type="CDD" id="cd12167">
    <property type="entry name" value="2-Hacid_dh_8"/>
    <property type="match status" value="1"/>
</dbReference>
<gene>
    <name evidence="8" type="ORF">HNR10_001854</name>
</gene>
<dbReference type="InterPro" id="IPR050857">
    <property type="entry name" value="D-2-hydroxyacid_DH"/>
</dbReference>
<proteinExistence type="inferred from homology"/>
<dbReference type="Gene3D" id="3.40.50.720">
    <property type="entry name" value="NAD(P)-binding Rossmann-like Domain"/>
    <property type="match status" value="2"/>
</dbReference>
<feature type="compositionally biased region" description="Basic and acidic residues" evidence="5">
    <location>
        <begin position="21"/>
        <end position="31"/>
    </location>
</feature>
<comment type="similarity">
    <text evidence="1 4">Belongs to the D-isomer specific 2-hydroxyacid dehydrogenase family.</text>
</comment>
<keyword evidence="2 4" id="KW-0560">Oxidoreductase</keyword>